<dbReference type="EMBL" id="BSOW01000014">
    <property type="protein sequence ID" value="GLR87349.1"/>
    <property type="molecule type" value="Genomic_DNA"/>
</dbReference>
<accession>A0ABQ6B1S3</accession>
<protein>
    <submittedName>
        <fullName evidence="1">Uncharacterized protein</fullName>
    </submittedName>
</protein>
<proteinExistence type="predicted"/>
<keyword evidence="2" id="KW-1185">Reference proteome</keyword>
<dbReference type="Proteomes" id="UP001156905">
    <property type="component" value="Unassembled WGS sequence"/>
</dbReference>
<reference evidence="2" key="1">
    <citation type="journal article" date="2019" name="Int. J. Syst. Evol. Microbiol.">
        <title>The Global Catalogue of Microorganisms (GCM) 10K type strain sequencing project: providing services to taxonomists for standard genome sequencing and annotation.</title>
        <authorList>
            <consortium name="The Broad Institute Genomics Platform"/>
            <consortium name="The Broad Institute Genome Sequencing Center for Infectious Disease"/>
            <person name="Wu L."/>
            <person name="Ma J."/>
        </authorList>
    </citation>
    <scope>NUCLEOTIDE SEQUENCE [LARGE SCALE GENOMIC DNA]</scope>
    <source>
        <strain evidence="2">NBRC 102520</strain>
    </source>
</reference>
<comment type="caution">
    <text evidence="1">The sequence shown here is derived from an EMBL/GenBank/DDBJ whole genome shotgun (WGS) entry which is preliminary data.</text>
</comment>
<name>A0ABQ6B1S3_9BRAD</name>
<dbReference type="RefSeq" id="WP_284268152.1">
    <property type="nucleotide sequence ID" value="NZ_BSOW01000014.1"/>
</dbReference>
<evidence type="ECO:0000313" key="1">
    <source>
        <dbReference type="EMBL" id="GLR87349.1"/>
    </source>
</evidence>
<organism evidence="1 2">
    <name type="scientific">Bradyrhizobium iriomotense</name>
    <dbReference type="NCBI Taxonomy" id="441950"/>
    <lineage>
        <taxon>Bacteria</taxon>
        <taxon>Pseudomonadati</taxon>
        <taxon>Pseudomonadota</taxon>
        <taxon>Alphaproteobacteria</taxon>
        <taxon>Hyphomicrobiales</taxon>
        <taxon>Nitrobacteraceae</taxon>
        <taxon>Bradyrhizobium</taxon>
    </lineage>
</organism>
<sequence>MKHAIVALQILTALISPARAENFTREQKSTIDLVARIIVAGTDDNCRHLVTIDRAIAEELLNAGVTPDQQMDTMEVALSVSRADARSSYDSNPSRFCKEAWQFAGKNGAYKRQMLEIK</sequence>
<evidence type="ECO:0000313" key="2">
    <source>
        <dbReference type="Proteomes" id="UP001156905"/>
    </source>
</evidence>
<gene>
    <name evidence="1" type="ORF">GCM10007857_40600</name>
</gene>